<dbReference type="CDD" id="cd08411">
    <property type="entry name" value="PBP2_OxyR"/>
    <property type="match status" value="1"/>
</dbReference>
<organism evidence="7 8">
    <name type="scientific">Denitrobaculum tricleocarpae</name>
    <dbReference type="NCBI Taxonomy" id="2591009"/>
    <lineage>
        <taxon>Bacteria</taxon>
        <taxon>Pseudomonadati</taxon>
        <taxon>Pseudomonadota</taxon>
        <taxon>Alphaproteobacteria</taxon>
        <taxon>Rhodospirillales</taxon>
        <taxon>Rhodospirillaceae</taxon>
        <taxon>Denitrobaculum</taxon>
    </lineage>
</organism>
<protein>
    <submittedName>
        <fullName evidence="7">LysR family transcriptional regulator</fullName>
    </submittedName>
</protein>
<dbReference type="OrthoDB" id="9775392at2"/>
<dbReference type="PROSITE" id="PS50931">
    <property type="entry name" value="HTH_LYSR"/>
    <property type="match status" value="1"/>
</dbReference>
<keyword evidence="3" id="KW-0238">DNA-binding</keyword>
<dbReference type="Gene3D" id="3.40.190.10">
    <property type="entry name" value="Periplasmic binding protein-like II"/>
    <property type="match status" value="2"/>
</dbReference>
<dbReference type="PRINTS" id="PR00039">
    <property type="entry name" value="HTHLYSR"/>
</dbReference>
<dbReference type="Pfam" id="PF00126">
    <property type="entry name" value="HTH_1"/>
    <property type="match status" value="1"/>
</dbReference>
<dbReference type="FunFam" id="1.10.10.10:FF:000001">
    <property type="entry name" value="LysR family transcriptional regulator"/>
    <property type="match status" value="1"/>
</dbReference>
<dbReference type="AlphaFoldDB" id="A0A545U215"/>
<gene>
    <name evidence="7" type="ORF">FKG95_02715</name>
</gene>
<dbReference type="GO" id="GO:0003700">
    <property type="term" value="F:DNA-binding transcription factor activity"/>
    <property type="evidence" value="ECO:0007669"/>
    <property type="project" value="InterPro"/>
</dbReference>
<proteinExistence type="inferred from homology"/>
<evidence type="ECO:0000313" key="8">
    <source>
        <dbReference type="Proteomes" id="UP000315252"/>
    </source>
</evidence>
<keyword evidence="8" id="KW-1185">Reference proteome</keyword>
<dbReference type="InterPro" id="IPR005119">
    <property type="entry name" value="LysR_subst-bd"/>
</dbReference>
<sequence length="306" mass="33734">MVSFRQLEYLVAVADHLHFRRASEACNVSQPALSAQIQQLEAGLGAQLLERSQRKVLLTAIGRDVVQRARGVLTEMELLKESVREQAAPLTGAMRLGVIPTVGPYVLPALLPRVRTEFPRMELYLREEKTADLVAHLRAGEIDLALLALPITGDDLQSYPLFDDPFVLAMPVGDPLVRRRRIKETEVAERPLLLLDDGHCLRDQALQICAAHGSSNVADFSATSLNTLVQMVANGLGVTLMPSLALEIELRADSGLAFRRFEDPQPSRQIGLLWRRSARRKTDFHAFAEMIGQQVSSGAVLGAKAF</sequence>
<name>A0A545U215_9PROT</name>
<dbReference type="GO" id="GO:0003677">
    <property type="term" value="F:DNA binding"/>
    <property type="evidence" value="ECO:0007669"/>
    <property type="project" value="UniProtKB-KW"/>
</dbReference>
<dbReference type="InterPro" id="IPR036388">
    <property type="entry name" value="WH-like_DNA-bd_sf"/>
</dbReference>
<dbReference type="PANTHER" id="PTHR30346:SF26">
    <property type="entry name" value="HYDROGEN PEROXIDE-INDUCIBLE GENES ACTIVATOR"/>
    <property type="match status" value="1"/>
</dbReference>
<dbReference type="EMBL" id="VHSH01000001">
    <property type="protein sequence ID" value="TQV83520.1"/>
    <property type="molecule type" value="Genomic_DNA"/>
</dbReference>
<evidence type="ECO:0000256" key="2">
    <source>
        <dbReference type="ARBA" id="ARBA00023015"/>
    </source>
</evidence>
<evidence type="ECO:0000256" key="3">
    <source>
        <dbReference type="ARBA" id="ARBA00023125"/>
    </source>
</evidence>
<keyword evidence="4" id="KW-0010">Activator</keyword>
<evidence type="ECO:0000259" key="6">
    <source>
        <dbReference type="PROSITE" id="PS50931"/>
    </source>
</evidence>
<evidence type="ECO:0000256" key="5">
    <source>
        <dbReference type="ARBA" id="ARBA00023163"/>
    </source>
</evidence>
<dbReference type="PANTHER" id="PTHR30346">
    <property type="entry name" value="TRANSCRIPTIONAL DUAL REGULATOR HCAR-RELATED"/>
    <property type="match status" value="1"/>
</dbReference>
<dbReference type="SUPFAM" id="SSF53850">
    <property type="entry name" value="Periplasmic binding protein-like II"/>
    <property type="match status" value="1"/>
</dbReference>
<dbReference type="GO" id="GO:0032993">
    <property type="term" value="C:protein-DNA complex"/>
    <property type="evidence" value="ECO:0007669"/>
    <property type="project" value="TreeGrafter"/>
</dbReference>
<dbReference type="InterPro" id="IPR036390">
    <property type="entry name" value="WH_DNA-bd_sf"/>
</dbReference>
<evidence type="ECO:0000256" key="1">
    <source>
        <dbReference type="ARBA" id="ARBA00009437"/>
    </source>
</evidence>
<keyword evidence="5" id="KW-0804">Transcription</keyword>
<dbReference type="InterPro" id="IPR000847">
    <property type="entry name" value="LysR_HTH_N"/>
</dbReference>
<feature type="domain" description="HTH lysR-type" evidence="6">
    <location>
        <begin position="2"/>
        <end position="59"/>
    </location>
</feature>
<keyword evidence="2" id="KW-0805">Transcription regulation</keyword>
<dbReference type="Gene3D" id="1.10.10.10">
    <property type="entry name" value="Winged helix-like DNA-binding domain superfamily/Winged helix DNA-binding domain"/>
    <property type="match status" value="1"/>
</dbReference>
<dbReference type="RefSeq" id="WP_142894757.1">
    <property type="nucleotide sequence ID" value="NZ_ML660052.1"/>
</dbReference>
<accession>A0A545U215</accession>
<evidence type="ECO:0000256" key="4">
    <source>
        <dbReference type="ARBA" id="ARBA00023159"/>
    </source>
</evidence>
<evidence type="ECO:0000313" key="7">
    <source>
        <dbReference type="EMBL" id="TQV83520.1"/>
    </source>
</evidence>
<dbReference type="SUPFAM" id="SSF46785">
    <property type="entry name" value="Winged helix' DNA-binding domain"/>
    <property type="match status" value="1"/>
</dbReference>
<comment type="caution">
    <text evidence="7">The sequence shown here is derived from an EMBL/GenBank/DDBJ whole genome shotgun (WGS) entry which is preliminary data.</text>
</comment>
<dbReference type="Pfam" id="PF03466">
    <property type="entry name" value="LysR_substrate"/>
    <property type="match status" value="1"/>
</dbReference>
<comment type="similarity">
    <text evidence="1">Belongs to the LysR transcriptional regulatory family.</text>
</comment>
<reference evidence="7 8" key="1">
    <citation type="submission" date="2019-06" db="EMBL/GenBank/DDBJ databases">
        <title>Whole genome sequence for Rhodospirillaceae sp. R148.</title>
        <authorList>
            <person name="Wang G."/>
        </authorList>
    </citation>
    <scope>NUCLEOTIDE SEQUENCE [LARGE SCALE GENOMIC DNA]</scope>
    <source>
        <strain evidence="7 8">R148</strain>
    </source>
</reference>
<dbReference type="Proteomes" id="UP000315252">
    <property type="component" value="Unassembled WGS sequence"/>
</dbReference>